<dbReference type="Pfam" id="PF13639">
    <property type="entry name" value="zf-RING_2"/>
    <property type="match status" value="1"/>
</dbReference>
<dbReference type="InterPro" id="IPR001841">
    <property type="entry name" value="Znf_RING"/>
</dbReference>
<keyword evidence="1" id="KW-0479">Metal-binding</keyword>
<evidence type="ECO:0000313" key="6">
    <source>
        <dbReference type="EMBL" id="KAA8533528.1"/>
    </source>
</evidence>
<evidence type="ECO:0000313" key="7">
    <source>
        <dbReference type="Proteomes" id="UP000325577"/>
    </source>
</evidence>
<accession>A0A5J5AT79</accession>
<name>A0A5J5AT79_9ASTE</name>
<feature type="domain" description="RING-type" evidence="5">
    <location>
        <begin position="149"/>
        <end position="192"/>
    </location>
</feature>
<evidence type="ECO:0000256" key="4">
    <source>
        <dbReference type="PROSITE-ProRule" id="PRU00175"/>
    </source>
</evidence>
<protein>
    <recommendedName>
        <fullName evidence="5">RING-type domain-containing protein</fullName>
    </recommendedName>
</protein>
<dbReference type="PANTHER" id="PTHR45969">
    <property type="entry name" value="RING ZINC FINGER PROTEIN-RELATED"/>
    <property type="match status" value="1"/>
</dbReference>
<evidence type="ECO:0000256" key="3">
    <source>
        <dbReference type="ARBA" id="ARBA00022833"/>
    </source>
</evidence>
<organism evidence="6 7">
    <name type="scientific">Nyssa sinensis</name>
    <dbReference type="NCBI Taxonomy" id="561372"/>
    <lineage>
        <taxon>Eukaryota</taxon>
        <taxon>Viridiplantae</taxon>
        <taxon>Streptophyta</taxon>
        <taxon>Embryophyta</taxon>
        <taxon>Tracheophyta</taxon>
        <taxon>Spermatophyta</taxon>
        <taxon>Magnoliopsida</taxon>
        <taxon>eudicotyledons</taxon>
        <taxon>Gunneridae</taxon>
        <taxon>Pentapetalae</taxon>
        <taxon>asterids</taxon>
        <taxon>Cornales</taxon>
        <taxon>Nyssaceae</taxon>
        <taxon>Nyssa</taxon>
    </lineage>
</organism>
<keyword evidence="3" id="KW-0862">Zinc</keyword>
<dbReference type="PROSITE" id="PS50089">
    <property type="entry name" value="ZF_RING_2"/>
    <property type="match status" value="1"/>
</dbReference>
<evidence type="ECO:0000256" key="2">
    <source>
        <dbReference type="ARBA" id="ARBA00022771"/>
    </source>
</evidence>
<dbReference type="AlphaFoldDB" id="A0A5J5AT79"/>
<dbReference type="Gene3D" id="3.30.40.10">
    <property type="entry name" value="Zinc/RING finger domain, C3HC4 (zinc finger)"/>
    <property type="match status" value="1"/>
</dbReference>
<gene>
    <name evidence="6" type="ORF">F0562_031038</name>
</gene>
<dbReference type="GO" id="GO:0061630">
    <property type="term" value="F:ubiquitin protein ligase activity"/>
    <property type="evidence" value="ECO:0007669"/>
    <property type="project" value="TreeGrafter"/>
</dbReference>
<sequence length="228" mass="26445">MLLCFKGHVNLSFIQTWRMLRKEIIVLDKGKSQLLKATELQSSDELSAVENFNKIYIIDDGEFGDVVTDLQKAILMVLHSRLFLLISKTYSFHEQKTHDISPEYHPSPSLVPIPVNFINESIKERLRVIEYSCFLEKSSRARKQDEQRCAVCLNCMQASNEVRELRNCCHVFHRDCLDAWIDKGHVTCPLCRSKLFHDQGGEELSRGGDPWRVERMVYLFGEDYVMSA</sequence>
<dbReference type="SMART" id="SM00184">
    <property type="entry name" value="RING"/>
    <property type="match status" value="1"/>
</dbReference>
<dbReference type="Proteomes" id="UP000325577">
    <property type="component" value="Linkage Group LG18"/>
</dbReference>
<keyword evidence="2 4" id="KW-0863">Zinc-finger</keyword>
<dbReference type="OrthoDB" id="8062037at2759"/>
<reference evidence="6 7" key="1">
    <citation type="submission" date="2019-09" db="EMBL/GenBank/DDBJ databases">
        <title>A chromosome-level genome assembly of the Chinese tupelo Nyssa sinensis.</title>
        <authorList>
            <person name="Yang X."/>
            <person name="Kang M."/>
            <person name="Yang Y."/>
            <person name="Xiong H."/>
            <person name="Wang M."/>
            <person name="Zhang Z."/>
            <person name="Wang Z."/>
            <person name="Wu H."/>
            <person name="Ma T."/>
            <person name="Liu J."/>
            <person name="Xi Z."/>
        </authorList>
    </citation>
    <scope>NUCLEOTIDE SEQUENCE [LARGE SCALE GENOMIC DNA]</scope>
    <source>
        <strain evidence="6">J267</strain>
        <tissue evidence="6">Leaf</tissue>
    </source>
</reference>
<evidence type="ECO:0000259" key="5">
    <source>
        <dbReference type="PROSITE" id="PS50089"/>
    </source>
</evidence>
<dbReference type="PANTHER" id="PTHR45969:SF81">
    <property type="entry name" value="OS08G0157400 PROTEIN"/>
    <property type="match status" value="1"/>
</dbReference>
<evidence type="ECO:0000256" key="1">
    <source>
        <dbReference type="ARBA" id="ARBA00022723"/>
    </source>
</evidence>
<dbReference type="GO" id="GO:0008270">
    <property type="term" value="F:zinc ion binding"/>
    <property type="evidence" value="ECO:0007669"/>
    <property type="project" value="UniProtKB-KW"/>
</dbReference>
<dbReference type="EMBL" id="CM018041">
    <property type="protein sequence ID" value="KAA8533528.1"/>
    <property type="molecule type" value="Genomic_DNA"/>
</dbReference>
<dbReference type="SUPFAM" id="SSF57850">
    <property type="entry name" value="RING/U-box"/>
    <property type="match status" value="1"/>
</dbReference>
<proteinExistence type="predicted"/>
<keyword evidence="7" id="KW-1185">Reference proteome</keyword>
<dbReference type="GO" id="GO:0016567">
    <property type="term" value="P:protein ubiquitination"/>
    <property type="evidence" value="ECO:0007669"/>
    <property type="project" value="TreeGrafter"/>
</dbReference>
<dbReference type="InterPro" id="IPR013083">
    <property type="entry name" value="Znf_RING/FYVE/PHD"/>
</dbReference>